<evidence type="ECO:0000313" key="1">
    <source>
        <dbReference type="EMBL" id="RQW08370.1"/>
    </source>
</evidence>
<keyword evidence="2" id="KW-1185">Reference proteome</keyword>
<dbReference type="OrthoDB" id="2642715at2"/>
<dbReference type="RefSeq" id="WP_124697739.1">
    <property type="nucleotide sequence ID" value="NZ_JBHUFE010000012.1"/>
</dbReference>
<protein>
    <submittedName>
        <fullName evidence="1">Uncharacterized protein</fullName>
    </submittedName>
</protein>
<reference evidence="1 2" key="1">
    <citation type="submission" date="2018-11" db="EMBL/GenBank/DDBJ databases">
        <title>Genome sequence of strain 7197.</title>
        <authorList>
            <person name="Gao J."/>
            <person name="Sun J."/>
        </authorList>
    </citation>
    <scope>NUCLEOTIDE SEQUENCE [LARGE SCALE GENOMIC DNA]</scope>
    <source>
        <strain evidence="1 2">7197</strain>
    </source>
</reference>
<proteinExistence type="predicted"/>
<dbReference type="EMBL" id="RQPI01000021">
    <property type="protein sequence ID" value="RQW08370.1"/>
    <property type="molecule type" value="Genomic_DNA"/>
</dbReference>
<dbReference type="Proteomes" id="UP000282529">
    <property type="component" value="Unassembled WGS sequence"/>
</dbReference>
<comment type="caution">
    <text evidence="1">The sequence shown here is derived from an EMBL/GenBank/DDBJ whole genome shotgun (WGS) entry which is preliminary data.</text>
</comment>
<evidence type="ECO:0000313" key="2">
    <source>
        <dbReference type="Proteomes" id="UP000282529"/>
    </source>
</evidence>
<accession>A0A3N9NZ52</accession>
<organism evidence="1 2">
    <name type="scientific">Paenibacillus rhizophilus</name>
    <dbReference type="NCBI Taxonomy" id="1850366"/>
    <lineage>
        <taxon>Bacteria</taxon>
        <taxon>Bacillati</taxon>
        <taxon>Bacillota</taxon>
        <taxon>Bacilli</taxon>
        <taxon>Bacillales</taxon>
        <taxon>Paenibacillaceae</taxon>
        <taxon>Paenibacillus</taxon>
    </lineage>
</organism>
<gene>
    <name evidence="1" type="ORF">EH198_22440</name>
</gene>
<sequence>MLNSLQGEKAAVYFLDGSCLNDGVLEEVGEKFIKYVTDYQIHYIPITSVRSVCVETKERQRPRVGFGQ</sequence>
<dbReference type="AlphaFoldDB" id="A0A3N9NZ52"/>
<name>A0A3N9NZ52_9BACL</name>